<gene>
    <name evidence="2" type="ORF">H8R94_05060</name>
</gene>
<accession>A0ABR7GFC0</accession>
<dbReference type="InterPro" id="IPR013830">
    <property type="entry name" value="SGNH_hydro"/>
</dbReference>
<dbReference type="InterPro" id="IPR036514">
    <property type="entry name" value="SGNH_hydro_sf"/>
</dbReference>
<feature type="domain" description="SGNH hydrolase-type esterase" evidence="1">
    <location>
        <begin position="46"/>
        <end position="226"/>
    </location>
</feature>
<organism evidence="2 3">
    <name type="scientific">Roseburia lenta</name>
    <dbReference type="NCBI Taxonomy" id="2763061"/>
    <lineage>
        <taxon>Bacteria</taxon>
        <taxon>Bacillati</taxon>
        <taxon>Bacillota</taxon>
        <taxon>Clostridia</taxon>
        <taxon>Lachnospirales</taxon>
        <taxon>Lachnospiraceae</taxon>
        <taxon>Roseburia</taxon>
    </lineage>
</organism>
<evidence type="ECO:0000313" key="3">
    <source>
        <dbReference type="Proteomes" id="UP000643810"/>
    </source>
</evidence>
<reference evidence="2 3" key="1">
    <citation type="submission" date="2020-08" db="EMBL/GenBank/DDBJ databases">
        <title>Genome public.</title>
        <authorList>
            <person name="Liu C."/>
            <person name="Sun Q."/>
        </authorList>
    </citation>
    <scope>NUCLEOTIDE SEQUENCE [LARGE SCALE GENOMIC DNA]</scope>
    <source>
        <strain evidence="2 3">NSJ-9</strain>
    </source>
</reference>
<dbReference type="SUPFAM" id="SSF52266">
    <property type="entry name" value="SGNH hydrolase"/>
    <property type="match status" value="1"/>
</dbReference>
<dbReference type="EMBL" id="JACOPG010000002">
    <property type="protein sequence ID" value="MBC5685977.1"/>
    <property type="molecule type" value="Genomic_DNA"/>
</dbReference>
<sequence>MKKIGKVVGLALGVLVVLYGMFRLGVHVVQYPPAPHVKEGKIHIACVGDSITYGAGVLGHRRSQSYPAYLQENLGEKYQVLNYGLSGRTLMDEGDVPYRSEKLYQKSLDAKADIYLLMLGTNDAKDYQWDEDAYAKEIKDFVEAYQTAAPQAKIYLMQPPQAFSTQKDGSIKYGIQDAVIGGQMYEIIADTAEQMGVGYIDLYQLTKDHSEWLPDGIHPNAEGNKAIADYIYECIEKQ</sequence>
<dbReference type="PANTHER" id="PTHR30383">
    <property type="entry name" value="THIOESTERASE 1/PROTEASE 1/LYSOPHOSPHOLIPASE L1"/>
    <property type="match status" value="1"/>
</dbReference>
<dbReference type="Gene3D" id="3.40.50.1110">
    <property type="entry name" value="SGNH hydrolase"/>
    <property type="match status" value="1"/>
</dbReference>
<dbReference type="Pfam" id="PF13472">
    <property type="entry name" value="Lipase_GDSL_2"/>
    <property type="match status" value="1"/>
</dbReference>
<dbReference type="InterPro" id="IPR051532">
    <property type="entry name" value="Ester_Hydrolysis_Enzymes"/>
</dbReference>
<evidence type="ECO:0000259" key="1">
    <source>
        <dbReference type="Pfam" id="PF13472"/>
    </source>
</evidence>
<comment type="caution">
    <text evidence="2">The sequence shown here is derived from an EMBL/GenBank/DDBJ whole genome shotgun (WGS) entry which is preliminary data.</text>
</comment>
<keyword evidence="3" id="KW-1185">Reference proteome</keyword>
<protein>
    <submittedName>
        <fullName evidence="2">Lipase</fullName>
    </submittedName>
</protein>
<name>A0ABR7GFC0_9FIRM</name>
<evidence type="ECO:0000313" key="2">
    <source>
        <dbReference type="EMBL" id="MBC5685977.1"/>
    </source>
</evidence>
<proteinExistence type="predicted"/>
<dbReference type="Proteomes" id="UP000643810">
    <property type="component" value="Unassembled WGS sequence"/>
</dbReference>